<dbReference type="InterPro" id="IPR011009">
    <property type="entry name" value="Kinase-like_dom_sf"/>
</dbReference>
<keyword evidence="5" id="KW-1185">Reference proteome</keyword>
<dbReference type="AlphaFoldDB" id="F1YK48"/>
<dbReference type="Pfam" id="PF03109">
    <property type="entry name" value="ABC1"/>
    <property type="match status" value="1"/>
</dbReference>
<proteinExistence type="inferred from homology"/>
<dbReference type="CDD" id="cd05121">
    <property type="entry name" value="ABC1_ADCK3-like"/>
    <property type="match status" value="1"/>
</dbReference>
<feature type="compositionally biased region" description="Polar residues" evidence="2">
    <location>
        <begin position="456"/>
        <end position="466"/>
    </location>
</feature>
<dbReference type="InterPro" id="IPR004147">
    <property type="entry name" value="ABC1_dom"/>
</dbReference>
<name>F1YK48_9ACTN</name>
<gene>
    <name evidence="4" type="ORF">SCNU_11825</name>
</gene>
<feature type="region of interest" description="Disordered" evidence="2">
    <location>
        <begin position="447"/>
        <end position="466"/>
    </location>
</feature>
<dbReference type="eggNOG" id="COG0661">
    <property type="taxonomic scope" value="Bacteria"/>
</dbReference>
<accession>F1YK48</accession>
<dbReference type="RefSeq" id="WP_009679583.1">
    <property type="nucleotide sequence ID" value="NZ_AEUD01000009.1"/>
</dbReference>
<protein>
    <submittedName>
        <fullName evidence="4">ABC-1 domain-containing protein</fullName>
    </submittedName>
</protein>
<dbReference type="Proteomes" id="UP000035065">
    <property type="component" value="Unassembled WGS sequence"/>
</dbReference>
<comment type="similarity">
    <text evidence="1">Belongs to the protein kinase superfamily. ADCK protein kinase family.</text>
</comment>
<organism evidence="4 5">
    <name type="scientific">Gordonia neofelifaecis NRRL B-59395</name>
    <dbReference type="NCBI Taxonomy" id="644548"/>
    <lineage>
        <taxon>Bacteria</taxon>
        <taxon>Bacillati</taxon>
        <taxon>Actinomycetota</taxon>
        <taxon>Actinomycetes</taxon>
        <taxon>Mycobacteriales</taxon>
        <taxon>Gordoniaceae</taxon>
        <taxon>Gordonia</taxon>
    </lineage>
</organism>
<dbReference type="PANTHER" id="PTHR10566">
    <property type="entry name" value="CHAPERONE-ACTIVITY OF BC1 COMPLEX CABC1 -RELATED"/>
    <property type="match status" value="1"/>
</dbReference>
<dbReference type="PANTHER" id="PTHR10566:SF113">
    <property type="entry name" value="PROTEIN ACTIVITY OF BC1 COMPLEX KINASE 7, CHLOROPLASTIC"/>
    <property type="match status" value="1"/>
</dbReference>
<evidence type="ECO:0000313" key="4">
    <source>
        <dbReference type="EMBL" id="EGD54894.1"/>
    </source>
</evidence>
<evidence type="ECO:0000256" key="1">
    <source>
        <dbReference type="ARBA" id="ARBA00009670"/>
    </source>
</evidence>
<dbReference type="InterPro" id="IPR050154">
    <property type="entry name" value="UbiB_kinase"/>
</dbReference>
<dbReference type="Gene3D" id="1.10.510.10">
    <property type="entry name" value="Transferase(Phosphotransferase) domain 1"/>
    <property type="match status" value="1"/>
</dbReference>
<dbReference type="EMBL" id="AEUD01000009">
    <property type="protein sequence ID" value="EGD54894.1"/>
    <property type="molecule type" value="Genomic_DNA"/>
</dbReference>
<sequence>MTNQEAPSAPARHRLPGVSAVTEVTRFTTTAGHAAFGVGRLVADSVAGLARGRRPGTATVAHEVRRTFEHLGPTYVKLGQLIASSPGVFGTTMADEFATLLDQVRPADAEAVRRVFVEDLGAQPEDVFAEFDMEPIASASIAQVHTATLKSGEEVVVKIQRPGIADRLAPDVAILERLAGLIEMSEYGRMLSARHVVQDFADGLDSELDFRNEAATMAEWFDCLQPGPFGDRVRVPAVYDDLTTARVLTMERIYATRIDDVRAVRAAGHDGETLCRNLLLSLLDSAFHGGLFHGDLHAGNVLVDADGKLVMLDFGIVGRFDARTRRILRQLVVDLVVKQDYDSAGRAIFLLGAVHNPGSTSKGAADLQRVTAPLSTTEMAAMSYTDLGRQLAAVAKAHDARLPRELVLVGKQLLYVEKYMKLLAPRWKAISDREIYGYMAGIMKEAERDRRARTPASGTTNRPTTR</sequence>
<feature type="domain" description="ABC1 atypical kinase-like" evidence="3">
    <location>
        <begin position="100"/>
        <end position="343"/>
    </location>
</feature>
<evidence type="ECO:0000313" key="5">
    <source>
        <dbReference type="Proteomes" id="UP000035065"/>
    </source>
</evidence>
<evidence type="ECO:0000259" key="3">
    <source>
        <dbReference type="Pfam" id="PF03109"/>
    </source>
</evidence>
<evidence type="ECO:0000256" key="2">
    <source>
        <dbReference type="SAM" id="MobiDB-lite"/>
    </source>
</evidence>
<dbReference type="SUPFAM" id="SSF56112">
    <property type="entry name" value="Protein kinase-like (PK-like)"/>
    <property type="match status" value="1"/>
</dbReference>
<dbReference type="STRING" id="644548.SCNU_11825"/>
<dbReference type="OrthoDB" id="9795390at2"/>
<comment type="caution">
    <text evidence="4">The sequence shown here is derived from an EMBL/GenBank/DDBJ whole genome shotgun (WGS) entry which is preliminary data.</text>
</comment>
<reference evidence="4 5" key="1">
    <citation type="journal article" date="2011" name="J. Bacteriol.">
        <title>Draft Genome Sequence of Gordonia neofelifaecis NRRL B-59395, a Cholesterol-Degrading Actinomycete.</title>
        <authorList>
            <person name="Ge F."/>
            <person name="Li W."/>
            <person name="Chen G."/>
            <person name="Liu Y."/>
            <person name="Zhang G."/>
            <person name="Yong B."/>
            <person name="Wang Q."/>
            <person name="Wang N."/>
            <person name="Huang Z."/>
            <person name="Li W."/>
            <person name="Wang J."/>
            <person name="Wu C."/>
            <person name="Xie Q."/>
            <person name="Liu G."/>
        </authorList>
    </citation>
    <scope>NUCLEOTIDE SEQUENCE [LARGE SCALE GENOMIC DNA]</scope>
    <source>
        <strain evidence="4 5">NRRL B-59395</strain>
    </source>
</reference>